<evidence type="ECO:0000256" key="7">
    <source>
        <dbReference type="SAM" id="Phobius"/>
    </source>
</evidence>
<evidence type="ECO:0000256" key="2">
    <source>
        <dbReference type="ARBA" id="ARBA00022448"/>
    </source>
</evidence>
<comment type="caution">
    <text evidence="9">The sequence shown here is derived from an EMBL/GenBank/DDBJ whole genome shotgun (WGS) entry which is preliminary data.</text>
</comment>
<evidence type="ECO:0000256" key="6">
    <source>
        <dbReference type="ARBA" id="ARBA00023136"/>
    </source>
</evidence>
<dbReference type="EMBL" id="LKST01000002">
    <property type="protein sequence ID" value="KQB84705.1"/>
    <property type="molecule type" value="Genomic_DNA"/>
</dbReference>
<organism evidence="9 10">
    <name type="scientific">Corynebacterium oculi</name>
    <dbReference type="NCBI Taxonomy" id="1544416"/>
    <lineage>
        <taxon>Bacteria</taxon>
        <taxon>Bacillati</taxon>
        <taxon>Actinomycetota</taxon>
        <taxon>Actinomycetes</taxon>
        <taxon>Mycobacteriales</taxon>
        <taxon>Corynebacteriaceae</taxon>
        <taxon>Corynebacterium</taxon>
    </lineage>
</organism>
<keyword evidence="6 7" id="KW-0472">Membrane</keyword>
<feature type="transmembrane region" description="Helical" evidence="7">
    <location>
        <begin position="282"/>
        <end position="304"/>
    </location>
</feature>
<keyword evidence="3" id="KW-1003">Cell membrane</keyword>
<dbReference type="Pfam" id="PF02687">
    <property type="entry name" value="FtsX"/>
    <property type="match status" value="1"/>
</dbReference>
<dbReference type="STRING" id="1544416.Cocul_01516"/>
<dbReference type="OrthoDB" id="5242186at2"/>
<name>A0A0Q1DWV9_9CORY</name>
<reference evidence="9 10" key="1">
    <citation type="submission" date="2015-10" db="EMBL/GenBank/DDBJ databases">
        <title>Corynebacteirum lowii and Corynebacterium oculi species nova, derived from human clinical disease and and emended description of Corynebacterium mastiditis.</title>
        <authorList>
            <person name="Bernard K."/>
            <person name="Pacheco A.L."/>
            <person name="Mcdougall C."/>
            <person name="Burtx T."/>
            <person name="Weibe D."/>
            <person name="Tyler S."/>
            <person name="Olson A.B."/>
            <person name="Cnockaert M."/>
            <person name="Eguchi H."/>
            <person name="Kuwahara T."/>
            <person name="Nakayama-Imaohji H."/>
            <person name="Boudewijins M."/>
            <person name="Van Hoecke F."/>
            <person name="Bernier A.-M."/>
            <person name="Vandamme P."/>
        </authorList>
    </citation>
    <scope>NUCLEOTIDE SEQUENCE [LARGE SCALE GENOMIC DNA]</scope>
    <source>
        <strain evidence="9 10">NML 130210</strain>
    </source>
</reference>
<evidence type="ECO:0000256" key="5">
    <source>
        <dbReference type="ARBA" id="ARBA00022989"/>
    </source>
</evidence>
<protein>
    <submittedName>
        <fullName evidence="9">FtsX-like permease family protein</fullName>
    </submittedName>
</protein>
<evidence type="ECO:0000313" key="9">
    <source>
        <dbReference type="EMBL" id="KQB84705.1"/>
    </source>
</evidence>
<dbReference type="RefSeq" id="WP_055122591.1">
    <property type="nucleotide sequence ID" value="NZ_LKST01000002.1"/>
</dbReference>
<keyword evidence="5 7" id="KW-1133">Transmembrane helix</keyword>
<keyword evidence="10" id="KW-1185">Reference proteome</keyword>
<proteinExistence type="predicted"/>
<dbReference type="InterPro" id="IPR003838">
    <property type="entry name" value="ABC3_permease_C"/>
</dbReference>
<evidence type="ECO:0000256" key="3">
    <source>
        <dbReference type="ARBA" id="ARBA00022475"/>
    </source>
</evidence>
<feature type="transmembrane region" description="Helical" evidence="7">
    <location>
        <begin position="236"/>
        <end position="255"/>
    </location>
</feature>
<feature type="transmembrane region" description="Helical" evidence="7">
    <location>
        <begin position="12"/>
        <end position="35"/>
    </location>
</feature>
<evidence type="ECO:0000259" key="8">
    <source>
        <dbReference type="Pfam" id="PF02687"/>
    </source>
</evidence>
<dbReference type="GO" id="GO:0005886">
    <property type="term" value="C:plasma membrane"/>
    <property type="evidence" value="ECO:0007669"/>
    <property type="project" value="UniProtKB-SubCell"/>
</dbReference>
<dbReference type="Proteomes" id="UP000050517">
    <property type="component" value="Unassembled WGS sequence"/>
</dbReference>
<dbReference type="PATRIC" id="fig|1544416.3.peg.1522"/>
<accession>A0A0Q1DWV9</accession>
<sequence length="350" mass="36397">MFLALRDIRRSWGRFSLLGFVVALIVLLLVMLTGLTGGLGKQNTSALEALGPQRYVFSREQAAPGDTPKVDFVESRVPEETVSAWRRTPGVTEVTPLGITQTSAQAGTETAAVAVLGLPEGSEVPGGGRIPAEGALLPETIDAPSALTMSGVEVPVAGTVAEEYYSHLPVVWVSMSTWKEVAHSPTPTVLMVDGDPQDAWEDTERATGSAAVSVTESFAGLGAYQSERGSLLSIQGLLYGISALVIVAFLSVWTIQRTRDIAVLRALGASKSYVLRDSLGQAALILGAGAVIGAGAATALGLLARRAVPFDLSVATVVLPTAGVLALGLLGAWLATRKVSTIDPQLALNN</sequence>
<feature type="domain" description="ABC3 transporter permease C-terminal" evidence="8">
    <location>
        <begin position="237"/>
        <end position="344"/>
    </location>
</feature>
<comment type="subcellular location">
    <subcellularLocation>
        <location evidence="1">Cell membrane</location>
        <topology evidence="1">Multi-pass membrane protein</topology>
    </subcellularLocation>
</comment>
<dbReference type="InterPro" id="IPR051125">
    <property type="entry name" value="ABC-4/HrtB_transporter"/>
</dbReference>
<evidence type="ECO:0000313" key="10">
    <source>
        <dbReference type="Proteomes" id="UP000050517"/>
    </source>
</evidence>
<evidence type="ECO:0000256" key="4">
    <source>
        <dbReference type="ARBA" id="ARBA00022692"/>
    </source>
</evidence>
<dbReference type="PANTHER" id="PTHR43738">
    <property type="entry name" value="ABC TRANSPORTER, MEMBRANE PROTEIN"/>
    <property type="match status" value="1"/>
</dbReference>
<evidence type="ECO:0000256" key="1">
    <source>
        <dbReference type="ARBA" id="ARBA00004651"/>
    </source>
</evidence>
<keyword evidence="2" id="KW-0813">Transport</keyword>
<dbReference type="AlphaFoldDB" id="A0A0Q1DWV9"/>
<feature type="transmembrane region" description="Helical" evidence="7">
    <location>
        <begin position="310"/>
        <end position="335"/>
    </location>
</feature>
<keyword evidence="4 7" id="KW-0812">Transmembrane</keyword>
<dbReference type="PANTHER" id="PTHR43738:SF1">
    <property type="entry name" value="HEMIN TRANSPORT SYSTEM PERMEASE PROTEIN HRTB-RELATED"/>
    <property type="match status" value="1"/>
</dbReference>
<gene>
    <name evidence="9" type="ORF">Cocul_01516</name>
</gene>